<organism evidence="3 4">
    <name type="scientific">Cohnella pontilimi</name>
    <dbReference type="NCBI Taxonomy" id="2564100"/>
    <lineage>
        <taxon>Bacteria</taxon>
        <taxon>Bacillati</taxon>
        <taxon>Bacillota</taxon>
        <taxon>Bacilli</taxon>
        <taxon>Bacillales</taxon>
        <taxon>Paenibacillaceae</taxon>
        <taxon>Cohnella</taxon>
    </lineage>
</organism>
<dbReference type="AlphaFoldDB" id="A0A4V5LRA3"/>
<gene>
    <name evidence="3" type="ORF">E5161_20325</name>
</gene>
<keyword evidence="1" id="KW-1133">Transmembrane helix</keyword>
<dbReference type="InterPro" id="IPR025164">
    <property type="entry name" value="Toastrack_DUF4097"/>
</dbReference>
<comment type="caution">
    <text evidence="3">The sequence shown here is derived from an EMBL/GenBank/DDBJ whole genome shotgun (WGS) entry which is preliminary data.</text>
</comment>
<feature type="transmembrane region" description="Helical" evidence="1">
    <location>
        <begin position="17"/>
        <end position="35"/>
    </location>
</feature>
<name>A0A4V5LRA3_9BACL</name>
<sequence>MVLGNAGAVQMIRVGRYTAALSMMALGVVLLLGHWGAVDAMAILRVWWPVIVVVFGVELLIVQGFFRKEGSRVRPAFGALFGAAVLSGFIIVATQGSESRLSWLSQWTDGVTWSLYDSDHAKYSFDKEMTVVPPLPSDGVLTITNVNGRVILQKGPVRNIEVRTSVHVNVSDRANAEDISGKSYVEIKGGRQTEVIAHTQPYGIGKMRKPGMDMTVIFPEDGMPSSVNVKVVNGEIRVEQLPDSRELVLDLKNGEIGGQRIGGTLRAKVINGDVKLAQLSGDATVETVNGDIVLQDANKAVWAKTVNGDVVVRSPVVGGNWTIASTVGDISLSWPETAGVNVKATTGYGRIRSDWTLSHEERSAQGKLGNGAWTIRADTQADVSLKRLQP</sequence>
<dbReference type="EMBL" id="SUPK01000014">
    <property type="protein sequence ID" value="TJY38529.1"/>
    <property type="molecule type" value="Genomic_DNA"/>
</dbReference>
<evidence type="ECO:0000313" key="4">
    <source>
        <dbReference type="Proteomes" id="UP000309673"/>
    </source>
</evidence>
<dbReference type="Proteomes" id="UP000309673">
    <property type="component" value="Unassembled WGS sequence"/>
</dbReference>
<feature type="transmembrane region" description="Helical" evidence="1">
    <location>
        <begin position="73"/>
        <end position="93"/>
    </location>
</feature>
<accession>A0A4V5LRA3</accession>
<keyword evidence="1" id="KW-0812">Transmembrane</keyword>
<proteinExistence type="predicted"/>
<evidence type="ECO:0000259" key="2">
    <source>
        <dbReference type="Pfam" id="PF13349"/>
    </source>
</evidence>
<evidence type="ECO:0000313" key="3">
    <source>
        <dbReference type="EMBL" id="TJY38529.1"/>
    </source>
</evidence>
<feature type="transmembrane region" description="Helical" evidence="1">
    <location>
        <begin position="47"/>
        <end position="66"/>
    </location>
</feature>
<reference evidence="3 4" key="1">
    <citation type="submission" date="2019-04" db="EMBL/GenBank/DDBJ databases">
        <title>Cohnella sp. nov., isolated from soil.</title>
        <authorList>
            <person name="Kim W."/>
        </authorList>
    </citation>
    <scope>NUCLEOTIDE SEQUENCE [LARGE SCALE GENOMIC DNA]</scope>
    <source>
        <strain evidence="3 4">CAU 1483</strain>
    </source>
</reference>
<protein>
    <submittedName>
        <fullName evidence="3">DUF4097 domain-containing protein</fullName>
    </submittedName>
</protein>
<keyword evidence="4" id="KW-1185">Reference proteome</keyword>
<feature type="domain" description="DUF4097" evidence="2">
    <location>
        <begin position="158"/>
        <end position="380"/>
    </location>
</feature>
<keyword evidence="1" id="KW-0472">Membrane</keyword>
<evidence type="ECO:0000256" key="1">
    <source>
        <dbReference type="SAM" id="Phobius"/>
    </source>
</evidence>
<dbReference type="OrthoDB" id="2640165at2"/>
<dbReference type="Pfam" id="PF13349">
    <property type="entry name" value="DUF4097"/>
    <property type="match status" value="1"/>
</dbReference>